<gene>
    <name evidence="1" type="ORF">B0H67DRAFT_114069</name>
</gene>
<protein>
    <submittedName>
        <fullName evidence="1">Uncharacterized protein</fullName>
    </submittedName>
</protein>
<proteinExistence type="predicted"/>
<dbReference type="AlphaFoldDB" id="A0AA40AZB9"/>
<accession>A0AA40AZB9</accession>
<keyword evidence="2" id="KW-1185">Reference proteome</keyword>
<dbReference type="Proteomes" id="UP001172102">
    <property type="component" value="Unassembled WGS sequence"/>
</dbReference>
<sequence length="200" mass="22303">MCGHITTSICMYHLANSLRSTLGRYWGTWEWGSERASSCNSYRTSIKLSCARHTHTAQSYDNRRWLLLPAAVYCPSRPFLSPGWLVMGGGLRLQMTGGYLPVPTGRPLPVPPASGRSIECWHQIRDLLPVLCVCQRRLVLECVGSGIRTSNLSYKIHRCQVVHSIHTASAALLPSVPGDKPTYVWWYRLSCLLSSLLSSA</sequence>
<comment type="caution">
    <text evidence="1">The sequence shown here is derived from an EMBL/GenBank/DDBJ whole genome shotgun (WGS) entry which is preliminary data.</text>
</comment>
<reference evidence="1" key="1">
    <citation type="submission" date="2023-06" db="EMBL/GenBank/DDBJ databases">
        <title>Genome-scale phylogeny and comparative genomics of the fungal order Sordariales.</title>
        <authorList>
            <consortium name="Lawrence Berkeley National Laboratory"/>
            <person name="Hensen N."/>
            <person name="Bonometti L."/>
            <person name="Westerberg I."/>
            <person name="Brannstrom I.O."/>
            <person name="Guillou S."/>
            <person name="Cros-Aarteil S."/>
            <person name="Calhoun S."/>
            <person name="Haridas S."/>
            <person name="Kuo A."/>
            <person name="Mondo S."/>
            <person name="Pangilinan J."/>
            <person name="Riley R."/>
            <person name="Labutti K."/>
            <person name="Andreopoulos B."/>
            <person name="Lipzen A."/>
            <person name="Chen C."/>
            <person name="Yanf M."/>
            <person name="Daum C."/>
            <person name="Ng V."/>
            <person name="Clum A."/>
            <person name="Steindorff A."/>
            <person name="Ohm R."/>
            <person name="Martin F."/>
            <person name="Silar P."/>
            <person name="Natvig D."/>
            <person name="Lalanne C."/>
            <person name="Gautier V."/>
            <person name="Ament-Velasquez S.L."/>
            <person name="Kruys A."/>
            <person name="Hutchinson M.I."/>
            <person name="Powell A.J."/>
            <person name="Barry K."/>
            <person name="Miller A.N."/>
            <person name="Grigoriev I.V."/>
            <person name="Debuchy R."/>
            <person name="Gladieux P."/>
            <person name="Thoren M.H."/>
            <person name="Johannesson H."/>
        </authorList>
    </citation>
    <scope>NUCLEOTIDE SEQUENCE</scope>
    <source>
        <strain evidence="1">SMH4607-1</strain>
    </source>
</reference>
<name>A0AA40AZB9_9PEZI</name>
<organism evidence="1 2">
    <name type="scientific">Lasiosphaeris hirsuta</name>
    <dbReference type="NCBI Taxonomy" id="260670"/>
    <lineage>
        <taxon>Eukaryota</taxon>
        <taxon>Fungi</taxon>
        <taxon>Dikarya</taxon>
        <taxon>Ascomycota</taxon>
        <taxon>Pezizomycotina</taxon>
        <taxon>Sordariomycetes</taxon>
        <taxon>Sordariomycetidae</taxon>
        <taxon>Sordariales</taxon>
        <taxon>Lasiosphaeriaceae</taxon>
        <taxon>Lasiosphaeris</taxon>
    </lineage>
</organism>
<evidence type="ECO:0000313" key="1">
    <source>
        <dbReference type="EMBL" id="KAK0724780.1"/>
    </source>
</evidence>
<evidence type="ECO:0000313" key="2">
    <source>
        <dbReference type="Proteomes" id="UP001172102"/>
    </source>
</evidence>
<dbReference type="EMBL" id="JAUKUA010000002">
    <property type="protein sequence ID" value="KAK0724780.1"/>
    <property type="molecule type" value="Genomic_DNA"/>
</dbReference>